<keyword evidence="3" id="KW-1185">Reference proteome</keyword>
<dbReference type="InterPro" id="IPR016024">
    <property type="entry name" value="ARM-type_fold"/>
</dbReference>
<accession>X6NI33</accession>
<organism evidence="2 3">
    <name type="scientific">Reticulomyxa filosa</name>
    <dbReference type="NCBI Taxonomy" id="46433"/>
    <lineage>
        <taxon>Eukaryota</taxon>
        <taxon>Sar</taxon>
        <taxon>Rhizaria</taxon>
        <taxon>Retaria</taxon>
        <taxon>Foraminifera</taxon>
        <taxon>Monothalamids</taxon>
        <taxon>Reticulomyxidae</taxon>
        <taxon>Reticulomyxa</taxon>
    </lineage>
</organism>
<feature type="compositionally biased region" description="Acidic residues" evidence="1">
    <location>
        <begin position="255"/>
        <end position="271"/>
    </location>
</feature>
<dbReference type="Proteomes" id="UP000023152">
    <property type="component" value="Unassembled WGS sequence"/>
</dbReference>
<dbReference type="EMBL" id="ASPP01008804">
    <property type="protein sequence ID" value="ETO25007.1"/>
    <property type="molecule type" value="Genomic_DNA"/>
</dbReference>
<dbReference type="OrthoDB" id="338814at2759"/>
<evidence type="ECO:0000313" key="3">
    <source>
        <dbReference type="Proteomes" id="UP000023152"/>
    </source>
</evidence>
<dbReference type="InterPro" id="IPR011989">
    <property type="entry name" value="ARM-like"/>
</dbReference>
<dbReference type="PANTHER" id="PTHR13387">
    <property type="entry name" value="PROTEIN HGH1 HOMOLOG"/>
    <property type="match status" value="1"/>
</dbReference>
<sequence length="420" mass="48998">MEENLRQIQEFSRHARPDVRLEAVKIWSGLSLDAQSHPFFTKLKIGNDLVRLLSDSNGEIVKHSATTLVNLSTNPNFVDYFLGTNKSSLEVIIKEIRSSGNSQKDLLIKILVNCTREAIGRTIVLQENTPLFGLNVVRLLHMLESIDIKNSQQISTYHHLPYIIVNLCQERMGRQLLMEPNRRLLLKYVIPYMDYNINYDAFEPNAPIKQQYQIFHQGIWDIVRNCCFAINEKPDEKFMRQWWKNKVQVQSNETNGDDNDDNDNDNDNDDTNDISSADLELRIGEYFCDLFCFEENLLLYEILNPLLGGIYSYRNSIRQALPARLQTRYMKLNKARFDSEWIRKCSLQCLGLLISVKKSLVGESFASVFVQHLLVQNLLLPKLLKEYEMWEPKEDLARLSKKIRKSLLRSSQVLFFLFFC</sequence>
<dbReference type="InterPro" id="IPR039717">
    <property type="entry name" value="Hgh1"/>
</dbReference>
<reference evidence="2 3" key="1">
    <citation type="journal article" date="2013" name="Curr. Biol.">
        <title>The Genome of the Foraminiferan Reticulomyxa filosa.</title>
        <authorList>
            <person name="Glockner G."/>
            <person name="Hulsmann N."/>
            <person name="Schleicher M."/>
            <person name="Noegel A.A."/>
            <person name="Eichinger L."/>
            <person name="Gallinger C."/>
            <person name="Pawlowski J."/>
            <person name="Sierra R."/>
            <person name="Euteneuer U."/>
            <person name="Pillet L."/>
            <person name="Moustafa A."/>
            <person name="Platzer M."/>
            <person name="Groth M."/>
            <person name="Szafranski K."/>
            <person name="Schliwa M."/>
        </authorList>
    </citation>
    <scope>NUCLEOTIDE SEQUENCE [LARGE SCALE GENOMIC DNA]</scope>
</reference>
<evidence type="ECO:0000313" key="2">
    <source>
        <dbReference type="EMBL" id="ETO25007.1"/>
    </source>
</evidence>
<feature type="region of interest" description="Disordered" evidence="1">
    <location>
        <begin position="250"/>
        <end position="271"/>
    </location>
</feature>
<dbReference type="PANTHER" id="PTHR13387:SF9">
    <property type="entry name" value="PROTEIN HGH1 HOMOLOG"/>
    <property type="match status" value="1"/>
</dbReference>
<dbReference type="SUPFAM" id="SSF48371">
    <property type="entry name" value="ARM repeat"/>
    <property type="match status" value="2"/>
</dbReference>
<dbReference type="AlphaFoldDB" id="X6NI33"/>
<protein>
    <recommendedName>
        <fullName evidence="4">Protein HGH1 homolog</fullName>
    </recommendedName>
</protein>
<proteinExistence type="predicted"/>
<evidence type="ECO:0008006" key="4">
    <source>
        <dbReference type="Google" id="ProtNLM"/>
    </source>
</evidence>
<gene>
    <name evidence="2" type="ORF">RFI_12138</name>
</gene>
<evidence type="ECO:0000256" key="1">
    <source>
        <dbReference type="SAM" id="MobiDB-lite"/>
    </source>
</evidence>
<name>X6NI33_RETFI</name>
<dbReference type="Gene3D" id="1.25.10.10">
    <property type="entry name" value="Leucine-rich Repeat Variant"/>
    <property type="match status" value="1"/>
</dbReference>
<comment type="caution">
    <text evidence="2">The sequence shown here is derived from an EMBL/GenBank/DDBJ whole genome shotgun (WGS) entry which is preliminary data.</text>
</comment>